<dbReference type="GeneID" id="303367990"/>
<proteinExistence type="predicted"/>
<evidence type="ECO:0008006" key="3">
    <source>
        <dbReference type="Google" id="ProtNLM"/>
    </source>
</evidence>
<gene>
    <name evidence="1" type="ORF">SAMN02745152_01762</name>
</gene>
<reference evidence="1 2" key="1">
    <citation type="submission" date="2017-02" db="EMBL/GenBank/DDBJ databases">
        <authorList>
            <person name="Peterson S.W."/>
        </authorList>
    </citation>
    <scope>NUCLEOTIDE SEQUENCE [LARGE SCALE GENOMIC DNA]</scope>
    <source>
        <strain evidence="1 2">ATCC BAA-909</strain>
    </source>
</reference>
<sequence length="264" mass="30713">MKIKKNEKKFTVFIFLTFFCIFDSFSAAVKHVSPIEGIDWTFETTMGFQTLNNSIMSKESNSASIKNEVLFFYGILYHAYLNKIPMLKAQMNLGLTEHKFILWSDNPDFNHPNEQLNELLRCIEVDVQYLLPSVRIYKGTFIPFFGYSFYNYSYAKNFSTAKNDTFKFNAFCVGLEYNTKISKSIRHNYYFSFAPLLFNENQHIEPYLYLNYGAEAIFDTKPVAVTLFLAFKNGLNVDSKFLHKKSYVFSNTELGLSFHISLNG</sequence>
<evidence type="ECO:0000313" key="2">
    <source>
        <dbReference type="Proteomes" id="UP000190395"/>
    </source>
</evidence>
<keyword evidence="2" id="KW-1185">Reference proteome</keyword>
<name>A0A1T4PXY3_9SPIR</name>
<dbReference type="EMBL" id="FUXC01000011">
    <property type="protein sequence ID" value="SJZ96349.1"/>
    <property type="molecule type" value="Genomic_DNA"/>
</dbReference>
<protein>
    <recommendedName>
        <fullName evidence="3">MetA-pathway of phenol degradation</fullName>
    </recommendedName>
</protein>
<dbReference type="AlphaFoldDB" id="A0A1T4PXY3"/>
<dbReference type="Proteomes" id="UP000190395">
    <property type="component" value="Unassembled WGS sequence"/>
</dbReference>
<accession>A0A1T4PXY3</accession>
<dbReference type="RefSeq" id="WP_078931493.1">
    <property type="nucleotide sequence ID" value="NZ_FUXC01000011.1"/>
</dbReference>
<evidence type="ECO:0000313" key="1">
    <source>
        <dbReference type="EMBL" id="SJZ96349.1"/>
    </source>
</evidence>
<organism evidence="1 2">
    <name type="scientific">Treponema berlinense</name>
    <dbReference type="NCBI Taxonomy" id="225004"/>
    <lineage>
        <taxon>Bacteria</taxon>
        <taxon>Pseudomonadati</taxon>
        <taxon>Spirochaetota</taxon>
        <taxon>Spirochaetia</taxon>
        <taxon>Spirochaetales</taxon>
        <taxon>Treponemataceae</taxon>
        <taxon>Treponema</taxon>
    </lineage>
</organism>
<dbReference type="OrthoDB" id="9849139at2"/>